<comment type="function">
    <text evidence="1">Involved in the import of queuosine (Q) precursors, required for Q precursor salvage.</text>
</comment>
<keyword evidence="1" id="KW-1003">Cell membrane</keyword>
<protein>
    <recommendedName>
        <fullName evidence="1">Probable queuosine precursor transporter</fullName>
        <shortName evidence="1">Q precursor transporter</shortName>
    </recommendedName>
</protein>
<dbReference type="HAMAP" id="MF_02088">
    <property type="entry name" value="Q_prec_transport"/>
    <property type="match status" value="1"/>
</dbReference>
<dbReference type="PANTHER" id="PTHR34300:SF2">
    <property type="entry name" value="QUEUOSINE PRECURSOR TRANSPORTER-RELATED"/>
    <property type="match status" value="1"/>
</dbReference>
<reference evidence="3" key="1">
    <citation type="submission" date="2017-01" db="EMBL/GenBank/DDBJ databases">
        <authorList>
            <person name="Varghese N."/>
            <person name="Submissions S."/>
        </authorList>
    </citation>
    <scope>NUCLEOTIDE SEQUENCE [LARGE SCALE GENOMIC DNA]</scope>
    <source>
        <strain evidence="3">DSM 44531</strain>
    </source>
</reference>
<dbReference type="EMBL" id="FTOF01000001">
    <property type="protein sequence ID" value="SIS38909.1"/>
    <property type="molecule type" value="Genomic_DNA"/>
</dbReference>
<gene>
    <name evidence="2" type="ORF">SAMN05444817_101184</name>
</gene>
<dbReference type="InterPro" id="IPR003744">
    <property type="entry name" value="YhhQ"/>
</dbReference>
<evidence type="ECO:0000313" key="3">
    <source>
        <dbReference type="Proteomes" id="UP000186292"/>
    </source>
</evidence>
<sequence>MILRMSNPISHPHPIARSPYPYLLAVFCAVFLISNITAQKGVELGPLVTDGAFFLFPISYVIGDVIAEVYGFKAARRAVFTGFGIAVLAVLSFYIAIWLPAASFYDMQDTFAAVLGLLPRIILASLTGYVVGQLLNAWVLQKMKDRFGTDRLWARLIGSTVVGEFADTLLFCSIAAGVIGIDSVGAFVNYVIVGFLWKTLMEVVLLPVTYPTIAAVRRAEERASAVTA</sequence>
<name>A0A1N7IPA1_9CORY</name>
<feature type="transmembrane region" description="Helical" evidence="1">
    <location>
        <begin position="187"/>
        <end position="208"/>
    </location>
</feature>
<feature type="transmembrane region" description="Helical" evidence="1">
    <location>
        <begin position="54"/>
        <end position="72"/>
    </location>
</feature>
<keyword evidence="1" id="KW-0813">Transport</keyword>
<feature type="transmembrane region" description="Helical" evidence="1">
    <location>
        <begin position="79"/>
        <end position="101"/>
    </location>
</feature>
<keyword evidence="1" id="KW-0812">Transmembrane</keyword>
<accession>A0A1N7IPA1</accession>
<comment type="similarity">
    <text evidence="1">Belongs to the vitamin uptake transporter (VUT/ECF) (TC 2.A.88) family. Q precursor transporter subfamily.</text>
</comment>
<keyword evidence="3" id="KW-1185">Reference proteome</keyword>
<dbReference type="Proteomes" id="UP000186292">
    <property type="component" value="Unassembled WGS sequence"/>
</dbReference>
<organism evidence="2 3">
    <name type="scientific">Corynebacterium appendicis CIP 107643</name>
    <dbReference type="NCBI Taxonomy" id="1161099"/>
    <lineage>
        <taxon>Bacteria</taxon>
        <taxon>Bacillati</taxon>
        <taxon>Actinomycetota</taxon>
        <taxon>Actinomycetes</taxon>
        <taxon>Mycobacteriales</taxon>
        <taxon>Corynebacteriaceae</taxon>
        <taxon>Corynebacterium</taxon>
    </lineage>
</organism>
<proteinExistence type="inferred from homology"/>
<comment type="subcellular location">
    <subcellularLocation>
        <location evidence="1">Cell membrane</location>
        <topology evidence="1">Multi-pass membrane protein</topology>
    </subcellularLocation>
</comment>
<evidence type="ECO:0000256" key="1">
    <source>
        <dbReference type="HAMAP-Rule" id="MF_02088"/>
    </source>
</evidence>
<dbReference type="NCBIfam" id="TIGR00697">
    <property type="entry name" value="queuosine precursor transporter"/>
    <property type="match status" value="1"/>
</dbReference>
<dbReference type="STRING" id="1161099.SAMN05444817_101184"/>
<dbReference type="AlphaFoldDB" id="A0A1N7IPA1"/>
<feature type="transmembrane region" description="Helical" evidence="1">
    <location>
        <begin position="121"/>
        <end position="140"/>
    </location>
</feature>
<dbReference type="GO" id="GO:0022857">
    <property type="term" value="F:transmembrane transporter activity"/>
    <property type="evidence" value="ECO:0007669"/>
    <property type="project" value="UniProtKB-UniRule"/>
</dbReference>
<feature type="transmembrane region" description="Helical" evidence="1">
    <location>
        <begin position="152"/>
        <end position="181"/>
    </location>
</feature>
<keyword evidence="1" id="KW-0472">Membrane</keyword>
<dbReference type="PANTHER" id="PTHR34300">
    <property type="entry name" value="QUEUOSINE PRECURSOR TRANSPORTER-RELATED"/>
    <property type="match status" value="1"/>
</dbReference>
<dbReference type="Pfam" id="PF02592">
    <property type="entry name" value="Vut_1"/>
    <property type="match status" value="1"/>
</dbReference>
<evidence type="ECO:0000313" key="2">
    <source>
        <dbReference type="EMBL" id="SIS38909.1"/>
    </source>
</evidence>
<dbReference type="GO" id="GO:0005886">
    <property type="term" value="C:plasma membrane"/>
    <property type="evidence" value="ECO:0007669"/>
    <property type="project" value="UniProtKB-SubCell"/>
</dbReference>
<keyword evidence="1" id="KW-1133">Transmembrane helix</keyword>